<comment type="caution">
    <text evidence="3">The sequence shown here is derived from an EMBL/GenBank/DDBJ whole genome shotgun (WGS) entry which is preliminary data.</text>
</comment>
<dbReference type="EMBL" id="CAJNOQ010006923">
    <property type="protein sequence ID" value="CAF1151973.1"/>
    <property type="molecule type" value="Genomic_DNA"/>
</dbReference>
<organism evidence="3 6">
    <name type="scientific">Didymodactylos carnosus</name>
    <dbReference type="NCBI Taxonomy" id="1234261"/>
    <lineage>
        <taxon>Eukaryota</taxon>
        <taxon>Metazoa</taxon>
        <taxon>Spiralia</taxon>
        <taxon>Gnathifera</taxon>
        <taxon>Rotifera</taxon>
        <taxon>Eurotatoria</taxon>
        <taxon>Bdelloidea</taxon>
        <taxon>Philodinida</taxon>
        <taxon>Philodinidae</taxon>
        <taxon>Didymodactylos</taxon>
    </lineage>
</organism>
<protein>
    <submittedName>
        <fullName evidence="3">Uncharacterized protein</fullName>
    </submittedName>
</protein>
<keyword evidence="6" id="KW-1185">Reference proteome</keyword>
<dbReference type="AlphaFoldDB" id="A0A814SRU1"/>
<proteinExistence type="predicted"/>
<dbReference type="EMBL" id="CAJOBA010004316">
    <property type="protein sequence ID" value="CAF3709593.1"/>
    <property type="molecule type" value="Genomic_DNA"/>
</dbReference>
<dbReference type="Proteomes" id="UP000663829">
    <property type="component" value="Unassembled WGS sequence"/>
</dbReference>
<evidence type="ECO:0000313" key="6">
    <source>
        <dbReference type="Proteomes" id="UP000663829"/>
    </source>
</evidence>
<evidence type="ECO:0000313" key="3">
    <source>
        <dbReference type="EMBL" id="CAF1151973.1"/>
    </source>
</evidence>
<evidence type="ECO:0000313" key="4">
    <source>
        <dbReference type="EMBL" id="CAF3709593.1"/>
    </source>
</evidence>
<dbReference type="Proteomes" id="UP000681722">
    <property type="component" value="Unassembled WGS sequence"/>
</dbReference>
<name>A0A814SRU1_9BILA</name>
<accession>A0A814SRU1</accession>
<evidence type="ECO:0000313" key="5">
    <source>
        <dbReference type="EMBL" id="CAF3915565.1"/>
    </source>
</evidence>
<feature type="compositionally biased region" description="Polar residues" evidence="1">
    <location>
        <begin position="27"/>
        <end position="46"/>
    </location>
</feature>
<feature type="compositionally biased region" description="Basic and acidic residues" evidence="1">
    <location>
        <begin position="62"/>
        <end position="95"/>
    </location>
</feature>
<reference evidence="3" key="1">
    <citation type="submission" date="2021-02" db="EMBL/GenBank/DDBJ databases">
        <authorList>
            <person name="Nowell W R."/>
        </authorList>
    </citation>
    <scope>NUCLEOTIDE SEQUENCE</scope>
</reference>
<evidence type="ECO:0000256" key="1">
    <source>
        <dbReference type="SAM" id="MobiDB-lite"/>
    </source>
</evidence>
<sequence>MLSKFISHRLSYLAGSYRQFSFSSLLNKEQQGQQKNASDINQQPSHESTKTQDLDASLQWGTKDKKEREELSKEEQGLNKETHRVERLDPKERVLEFAPSPDQQKGNKK</sequence>
<dbReference type="EMBL" id="CAJOBC010006926">
    <property type="protein sequence ID" value="CAF3915565.1"/>
    <property type="molecule type" value="Genomic_DNA"/>
</dbReference>
<feature type="region of interest" description="Disordered" evidence="1">
    <location>
        <begin position="27"/>
        <end position="109"/>
    </location>
</feature>
<evidence type="ECO:0000313" key="2">
    <source>
        <dbReference type="EMBL" id="CAF0933529.1"/>
    </source>
</evidence>
<dbReference type="Proteomes" id="UP000682733">
    <property type="component" value="Unassembled WGS sequence"/>
</dbReference>
<dbReference type="Proteomes" id="UP000677228">
    <property type="component" value="Unassembled WGS sequence"/>
</dbReference>
<dbReference type="EMBL" id="CAJNOK010004314">
    <property type="protein sequence ID" value="CAF0933529.1"/>
    <property type="molecule type" value="Genomic_DNA"/>
</dbReference>
<gene>
    <name evidence="3" type="ORF">GPM918_LOCUS21228</name>
    <name evidence="2" type="ORF">OVA965_LOCUS11261</name>
    <name evidence="5" type="ORF">SRO942_LOCUS21229</name>
    <name evidence="4" type="ORF">TMI583_LOCUS11257</name>
</gene>